<evidence type="ECO:0000313" key="5">
    <source>
        <dbReference type="EMBL" id="MBM7587215.1"/>
    </source>
</evidence>
<comment type="similarity">
    <text evidence="1 3">Belongs to the peptidase S8 family.</text>
</comment>
<dbReference type="Pfam" id="PF00082">
    <property type="entry name" value="Peptidase_S8"/>
    <property type="match status" value="1"/>
</dbReference>
<protein>
    <recommendedName>
        <fullName evidence="4">Peptidase S8/S53 domain-containing protein</fullName>
    </recommendedName>
</protein>
<proteinExistence type="inferred from homology"/>
<dbReference type="InterPro" id="IPR023827">
    <property type="entry name" value="Peptidase_S8_Asp-AS"/>
</dbReference>
<dbReference type="PROSITE" id="PS51892">
    <property type="entry name" value="SUBTILASE"/>
    <property type="match status" value="1"/>
</dbReference>
<organism evidence="5 6">
    <name type="scientific">Rossellomorea pakistanensis</name>
    <dbReference type="NCBI Taxonomy" id="992288"/>
    <lineage>
        <taxon>Bacteria</taxon>
        <taxon>Bacillati</taxon>
        <taxon>Bacillota</taxon>
        <taxon>Bacilli</taxon>
        <taxon>Bacillales</taxon>
        <taxon>Bacillaceae</taxon>
        <taxon>Rossellomorea</taxon>
    </lineage>
</organism>
<dbReference type="PROSITE" id="PS00136">
    <property type="entry name" value="SUBTILASE_ASP"/>
    <property type="match status" value="1"/>
</dbReference>
<keyword evidence="6" id="KW-1185">Reference proteome</keyword>
<accession>A0ABS2NHC7</accession>
<keyword evidence="2" id="KW-0378">Hydrolase</keyword>
<evidence type="ECO:0000256" key="1">
    <source>
        <dbReference type="ARBA" id="ARBA00011073"/>
    </source>
</evidence>
<comment type="caution">
    <text evidence="3">Lacks conserved residue(s) required for the propagation of feature annotation.</text>
</comment>
<feature type="domain" description="Peptidase S8/S53" evidence="4">
    <location>
        <begin position="2"/>
        <end position="36"/>
    </location>
</feature>
<comment type="caution">
    <text evidence="5">The sequence shown here is derived from an EMBL/GenBank/DDBJ whole genome shotgun (WGS) entry which is preliminary data.</text>
</comment>
<gene>
    <name evidence="5" type="ORF">JOC86_003788</name>
</gene>
<evidence type="ECO:0000259" key="4">
    <source>
        <dbReference type="Pfam" id="PF00082"/>
    </source>
</evidence>
<dbReference type="SUPFAM" id="SSF52743">
    <property type="entry name" value="Subtilisin-like"/>
    <property type="match status" value="1"/>
</dbReference>
<evidence type="ECO:0000256" key="2">
    <source>
        <dbReference type="ARBA" id="ARBA00022801"/>
    </source>
</evidence>
<name>A0ABS2NHC7_9BACI</name>
<dbReference type="InterPro" id="IPR000209">
    <property type="entry name" value="Peptidase_S8/S53_dom"/>
</dbReference>
<dbReference type="EMBL" id="JAFBDZ010000004">
    <property type="protein sequence ID" value="MBM7587215.1"/>
    <property type="molecule type" value="Genomic_DNA"/>
</dbReference>
<sequence>MKVGVIDTGVDYNYPDLKDFFKSGYDFVDNETTYKNWKDCGEAEYNTGGFSYFTYTELKN</sequence>
<reference evidence="5 6" key="1">
    <citation type="submission" date="2021-01" db="EMBL/GenBank/DDBJ databases">
        <title>Genomic Encyclopedia of Type Strains, Phase IV (KMG-IV): sequencing the most valuable type-strain genomes for metagenomic binning, comparative biology and taxonomic classification.</title>
        <authorList>
            <person name="Goeker M."/>
        </authorList>
    </citation>
    <scope>NUCLEOTIDE SEQUENCE [LARGE SCALE GENOMIC DNA]</scope>
    <source>
        <strain evidence="5 6">DSM 24834</strain>
    </source>
</reference>
<dbReference type="Proteomes" id="UP001646157">
    <property type="component" value="Unassembled WGS sequence"/>
</dbReference>
<dbReference type="InterPro" id="IPR036852">
    <property type="entry name" value="Peptidase_S8/S53_dom_sf"/>
</dbReference>
<evidence type="ECO:0000313" key="6">
    <source>
        <dbReference type="Proteomes" id="UP001646157"/>
    </source>
</evidence>
<evidence type="ECO:0000256" key="3">
    <source>
        <dbReference type="PROSITE-ProRule" id="PRU01240"/>
    </source>
</evidence>
<dbReference type="Gene3D" id="3.40.50.200">
    <property type="entry name" value="Peptidase S8/S53 domain"/>
    <property type="match status" value="1"/>
</dbReference>